<dbReference type="EMBL" id="KN740598">
    <property type="protein sequence ID" value="KIH53694.1"/>
    <property type="molecule type" value="Genomic_DNA"/>
</dbReference>
<accession>A0A0C2G440</accession>
<evidence type="ECO:0000256" key="2">
    <source>
        <dbReference type="ARBA" id="ARBA00023157"/>
    </source>
</evidence>
<keyword evidence="3" id="KW-0325">Glycoprotein</keyword>
<evidence type="ECO:0000313" key="6">
    <source>
        <dbReference type="Proteomes" id="UP000054047"/>
    </source>
</evidence>
<gene>
    <name evidence="5" type="ORF">ANCDUO_16172</name>
</gene>
<keyword evidence="6" id="KW-1185">Reference proteome</keyword>
<dbReference type="AlphaFoldDB" id="A0A0C2G440"/>
<dbReference type="CDD" id="cd00104">
    <property type="entry name" value="KAZAL_FS"/>
    <property type="match status" value="1"/>
</dbReference>
<keyword evidence="2" id="KW-1015">Disulfide bond</keyword>
<evidence type="ECO:0000256" key="1">
    <source>
        <dbReference type="ARBA" id="ARBA00022729"/>
    </source>
</evidence>
<dbReference type="PANTHER" id="PTHR13866">
    <property type="entry name" value="SPARC OSTEONECTIN"/>
    <property type="match status" value="1"/>
</dbReference>
<dbReference type="FunFam" id="3.30.60.30:FF:000040">
    <property type="entry name" value="Agrin, putative"/>
    <property type="match status" value="1"/>
</dbReference>
<name>A0A0C2G440_9BILA</name>
<organism evidence="5 6">
    <name type="scientific">Ancylostoma duodenale</name>
    <dbReference type="NCBI Taxonomy" id="51022"/>
    <lineage>
        <taxon>Eukaryota</taxon>
        <taxon>Metazoa</taxon>
        <taxon>Ecdysozoa</taxon>
        <taxon>Nematoda</taxon>
        <taxon>Chromadorea</taxon>
        <taxon>Rhabditida</taxon>
        <taxon>Rhabditina</taxon>
        <taxon>Rhabditomorpha</taxon>
        <taxon>Strongyloidea</taxon>
        <taxon>Ancylostomatidae</taxon>
        <taxon>Ancylostomatinae</taxon>
        <taxon>Ancylostoma</taxon>
    </lineage>
</organism>
<evidence type="ECO:0000313" key="5">
    <source>
        <dbReference type="EMBL" id="KIH53694.1"/>
    </source>
</evidence>
<feature type="domain" description="Kazal-like" evidence="4">
    <location>
        <begin position="52"/>
        <end position="99"/>
    </location>
</feature>
<evidence type="ECO:0000256" key="3">
    <source>
        <dbReference type="ARBA" id="ARBA00023180"/>
    </source>
</evidence>
<dbReference type="Pfam" id="PF07648">
    <property type="entry name" value="Kazal_2"/>
    <property type="match status" value="1"/>
</dbReference>
<dbReference type="InterPro" id="IPR002350">
    <property type="entry name" value="Kazal_dom"/>
</dbReference>
<dbReference type="PROSITE" id="PS51465">
    <property type="entry name" value="KAZAL_2"/>
    <property type="match status" value="1"/>
</dbReference>
<dbReference type="GO" id="GO:0050840">
    <property type="term" value="F:extracellular matrix binding"/>
    <property type="evidence" value="ECO:0007669"/>
    <property type="project" value="TreeGrafter"/>
</dbReference>
<reference evidence="5 6" key="1">
    <citation type="submission" date="2013-12" db="EMBL/GenBank/DDBJ databases">
        <title>Draft genome of the parsitic nematode Ancylostoma duodenale.</title>
        <authorList>
            <person name="Mitreva M."/>
        </authorList>
    </citation>
    <scope>NUCLEOTIDE SEQUENCE [LARGE SCALE GENOMIC DNA]</scope>
    <source>
        <strain evidence="5 6">Zhejiang</strain>
    </source>
</reference>
<dbReference type="InterPro" id="IPR036058">
    <property type="entry name" value="Kazal_dom_sf"/>
</dbReference>
<dbReference type="GO" id="GO:0005518">
    <property type="term" value="F:collagen binding"/>
    <property type="evidence" value="ECO:0007669"/>
    <property type="project" value="TreeGrafter"/>
</dbReference>
<keyword evidence="1" id="KW-0732">Signal</keyword>
<dbReference type="OrthoDB" id="6516407at2759"/>
<dbReference type="SUPFAM" id="SSF100895">
    <property type="entry name" value="Kazal-type serine protease inhibitors"/>
    <property type="match status" value="1"/>
</dbReference>
<dbReference type="GO" id="GO:0005509">
    <property type="term" value="F:calcium ion binding"/>
    <property type="evidence" value="ECO:0007669"/>
    <property type="project" value="TreeGrafter"/>
</dbReference>
<proteinExistence type="predicted"/>
<dbReference type="SMART" id="SM00280">
    <property type="entry name" value="KAZAL"/>
    <property type="match status" value="1"/>
</dbReference>
<sequence>MAVNYHELYNDSKTFVDMPMKNDPDFHNPCDDLECSHHSRCQLFANGTATCVCPQKCPLSLTPVCATDGITYDNECEVQRSACQRKSHIAVRHQGPCVADIKFDLLNR</sequence>
<evidence type="ECO:0000259" key="4">
    <source>
        <dbReference type="PROSITE" id="PS51465"/>
    </source>
</evidence>
<dbReference type="Gene3D" id="3.30.60.30">
    <property type="match status" value="1"/>
</dbReference>
<dbReference type="Proteomes" id="UP000054047">
    <property type="component" value="Unassembled WGS sequence"/>
</dbReference>
<dbReference type="GO" id="GO:0005615">
    <property type="term" value="C:extracellular space"/>
    <property type="evidence" value="ECO:0007669"/>
    <property type="project" value="TreeGrafter"/>
</dbReference>
<dbReference type="PANTHER" id="PTHR13866:SF14">
    <property type="entry name" value="BM-40"/>
    <property type="match status" value="1"/>
</dbReference>
<protein>
    <submittedName>
        <fullName evidence="5">Kazal-type serine protease inhibitor domain protein</fullName>
    </submittedName>
</protein>